<evidence type="ECO:0000313" key="3">
    <source>
        <dbReference type="Proteomes" id="UP000001549"/>
    </source>
</evidence>
<dbReference type="EMBL" id="CP002801">
    <property type="protein sequence ID" value="AEH08173.1"/>
    <property type="molecule type" value="Genomic_DNA"/>
</dbReference>
<dbReference type="KEGG" id="fsy:FsymDg_0648"/>
<dbReference type="AlphaFoldDB" id="F8AUX1"/>
<name>F8AUX1_9ACTN</name>
<protein>
    <submittedName>
        <fullName evidence="2">Uncharacterized protein</fullName>
    </submittedName>
</protein>
<evidence type="ECO:0000256" key="1">
    <source>
        <dbReference type="SAM" id="MobiDB-lite"/>
    </source>
</evidence>
<accession>F8AUX1</accession>
<evidence type="ECO:0000313" key="2">
    <source>
        <dbReference type="EMBL" id="AEH08173.1"/>
    </source>
</evidence>
<dbReference type="HOGENOM" id="CLU_1406944_0_0_11"/>
<gene>
    <name evidence="2" type="ordered locus">FsymDg_0648</name>
</gene>
<feature type="compositionally biased region" description="Low complexity" evidence="1">
    <location>
        <begin position="130"/>
        <end position="172"/>
    </location>
</feature>
<sequence length="193" mass="18411" precursor="true">MRLAVISGAAAFVVGGMGFISLSDTTDTSPVVAGPIVAGSAPSGAAVRPDTGREPAHVDDQLWAPSYPGQASPYPAGPTGVPGGSTVAVSALTPGQPPAAGGGVITPRLMAAEPASAQAQGGGSAPAPPASVAGRTAVASSPAPAAPAQAKSTPAAASTPKPTPTPTQQAAPRQNSCPSLLGLLRLCLNVSLG</sequence>
<proteinExistence type="predicted"/>
<reference evidence="2 3" key="1">
    <citation type="submission" date="2011-05" db="EMBL/GenBank/DDBJ databases">
        <title>Complete sequence of chromosome of Frankia symbiont of Datisca glomerata.</title>
        <authorList>
            <consortium name="US DOE Joint Genome Institute"/>
            <person name="Lucas S."/>
            <person name="Han J."/>
            <person name="Lapidus A."/>
            <person name="Cheng J.-F."/>
            <person name="Goodwin L."/>
            <person name="Pitluck S."/>
            <person name="Peters L."/>
            <person name="Mikhailova N."/>
            <person name="Chertkov O."/>
            <person name="Teshima H."/>
            <person name="Han C."/>
            <person name="Tapia R."/>
            <person name="Land M."/>
            <person name="Hauser L."/>
            <person name="Kyrpides N."/>
            <person name="Ivanova N."/>
            <person name="Pagani I."/>
            <person name="Berry A."/>
            <person name="Pawlowski K."/>
            <person name="Persson T."/>
            <person name="Vanden Heuvel B."/>
            <person name="Benson D."/>
            <person name="Woyke T."/>
        </authorList>
    </citation>
    <scope>NUCLEOTIDE SEQUENCE [LARGE SCALE GENOMIC DNA]</scope>
    <source>
        <strain evidence="3">4085684</strain>
    </source>
</reference>
<feature type="region of interest" description="Disordered" evidence="1">
    <location>
        <begin position="68"/>
        <end position="176"/>
    </location>
</feature>
<organism evidence="2 3">
    <name type="scientific">Candidatus Protofrankia datiscae</name>
    <dbReference type="NCBI Taxonomy" id="2716812"/>
    <lineage>
        <taxon>Bacteria</taxon>
        <taxon>Bacillati</taxon>
        <taxon>Actinomycetota</taxon>
        <taxon>Actinomycetes</taxon>
        <taxon>Frankiales</taxon>
        <taxon>Frankiaceae</taxon>
        <taxon>Protofrankia</taxon>
    </lineage>
</organism>
<keyword evidence="3" id="KW-1185">Reference proteome</keyword>
<dbReference type="Proteomes" id="UP000001549">
    <property type="component" value="Chromosome"/>
</dbReference>